<organism evidence="3 4">
    <name type="scientific">Acanthoscelides obtectus</name>
    <name type="common">Bean weevil</name>
    <name type="synonym">Bruchus obtectus</name>
    <dbReference type="NCBI Taxonomy" id="200917"/>
    <lineage>
        <taxon>Eukaryota</taxon>
        <taxon>Metazoa</taxon>
        <taxon>Ecdysozoa</taxon>
        <taxon>Arthropoda</taxon>
        <taxon>Hexapoda</taxon>
        <taxon>Insecta</taxon>
        <taxon>Pterygota</taxon>
        <taxon>Neoptera</taxon>
        <taxon>Endopterygota</taxon>
        <taxon>Coleoptera</taxon>
        <taxon>Polyphaga</taxon>
        <taxon>Cucujiformia</taxon>
        <taxon>Chrysomeloidea</taxon>
        <taxon>Chrysomelidae</taxon>
        <taxon>Bruchinae</taxon>
        <taxon>Bruchini</taxon>
        <taxon>Acanthoscelides</taxon>
    </lineage>
</organism>
<dbReference type="PANTHER" id="PTHR13309:SF0">
    <property type="entry name" value="FMR1-INTERACTING PROTEIN NUFIP1"/>
    <property type="match status" value="1"/>
</dbReference>
<keyword evidence="4" id="KW-1185">Reference proteome</keyword>
<evidence type="ECO:0000313" key="4">
    <source>
        <dbReference type="Proteomes" id="UP001152888"/>
    </source>
</evidence>
<dbReference type="InterPro" id="IPR013087">
    <property type="entry name" value="Znf_C2H2_type"/>
</dbReference>
<proteinExistence type="predicted"/>
<gene>
    <name evidence="3" type="ORF">ACAOBT_LOCUS18445</name>
</gene>
<dbReference type="Pfam" id="PF10453">
    <property type="entry name" value="NUFIP1"/>
    <property type="match status" value="1"/>
</dbReference>
<evidence type="ECO:0000256" key="1">
    <source>
        <dbReference type="SAM" id="MobiDB-lite"/>
    </source>
</evidence>
<feature type="region of interest" description="Disordered" evidence="1">
    <location>
        <begin position="1"/>
        <end position="106"/>
    </location>
</feature>
<dbReference type="Proteomes" id="UP001152888">
    <property type="component" value="Unassembled WGS sequence"/>
</dbReference>
<feature type="domain" description="C2H2-type" evidence="2">
    <location>
        <begin position="257"/>
        <end position="277"/>
    </location>
</feature>
<feature type="region of interest" description="Disordered" evidence="1">
    <location>
        <begin position="339"/>
        <end position="362"/>
    </location>
</feature>
<dbReference type="PROSITE" id="PS00028">
    <property type="entry name" value="ZINC_FINGER_C2H2_1"/>
    <property type="match status" value="1"/>
</dbReference>
<protein>
    <recommendedName>
        <fullName evidence="2">C2H2-type domain-containing protein</fullName>
    </recommendedName>
</protein>
<feature type="compositionally biased region" description="Pro residues" evidence="1">
    <location>
        <begin position="85"/>
        <end position="106"/>
    </location>
</feature>
<reference evidence="3" key="1">
    <citation type="submission" date="2022-03" db="EMBL/GenBank/DDBJ databases">
        <authorList>
            <person name="Sayadi A."/>
        </authorList>
    </citation>
    <scope>NUCLEOTIDE SEQUENCE</scope>
</reference>
<feature type="compositionally biased region" description="Basic and acidic residues" evidence="1">
    <location>
        <begin position="339"/>
        <end position="352"/>
    </location>
</feature>
<dbReference type="GO" id="GO:0005634">
    <property type="term" value="C:nucleus"/>
    <property type="evidence" value="ECO:0007669"/>
    <property type="project" value="TreeGrafter"/>
</dbReference>
<name>A0A9P0PL81_ACAOB</name>
<accession>A0A9P0PL81</accession>
<dbReference type="OrthoDB" id="273070at2759"/>
<dbReference type="PANTHER" id="PTHR13309">
    <property type="entry name" value="NUCLEAR FRAGILE X MENTAL RETARDATION PROTEIN INTERACTING PROTEIN 1"/>
    <property type="match status" value="1"/>
</dbReference>
<dbReference type="GO" id="GO:0003723">
    <property type="term" value="F:RNA binding"/>
    <property type="evidence" value="ECO:0007669"/>
    <property type="project" value="InterPro"/>
</dbReference>
<evidence type="ECO:0000313" key="3">
    <source>
        <dbReference type="EMBL" id="CAH1988376.1"/>
    </source>
</evidence>
<feature type="compositionally biased region" description="Low complexity" evidence="1">
    <location>
        <begin position="51"/>
        <end position="69"/>
    </location>
</feature>
<dbReference type="GO" id="GO:0000492">
    <property type="term" value="P:box C/D snoRNP assembly"/>
    <property type="evidence" value="ECO:0007669"/>
    <property type="project" value="TreeGrafter"/>
</dbReference>
<dbReference type="AlphaFoldDB" id="A0A9P0PL81"/>
<dbReference type="InterPro" id="IPR019496">
    <property type="entry name" value="NUFIP1_cons_dom"/>
</dbReference>
<dbReference type="SMART" id="SM00355">
    <property type="entry name" value="ZnF_C2H2"/>
    <property type="match status" value="2"/>
</dbReference>
<sequence>MGAPVEGRGGKRGAGNQRGNTKGRGRGRAFNGQAPLPNFGMMRGRGGFRGGMRQPMPPMRGGRPPMRGRPMPPMPPPAMMMGPGPRGPPMRPPPPGMRPPPPGMRPPLPMMMGGPPLPPPMRGPFRGGMRGKGRFPPPNFRGVNKKSKVIKKRLPAKTVDLTKSFVTEAIKAEFVKKDELLTSAKASQDKDDWAKYRDQRDKCNKLYQAAETEAAGQPERDGWVDYEDFNDEEVEVEETEEWEYFDCEDENQMTLYCDTCDREFYDENAYNKHMSEHRMCNLDGCTFTAHEKVIEKHVRMQHATGLYDKIRNVNTPEDIAKWIQERKMKYPSKENVVKRQQEIEERSKRGERITPNNNRFGKDKYRLQKKNCGRNVPRTKQVHKKRKIQPDKKVSLINEKCNWNGNMFPFRGTSALEEEPECEKSEYEDDEWNQIPSGGTVLKLNNALSGLMGAYASDSGSDEEAPKMGIANNKVVRVTVVETKIDTVKIESKIDMETTTYQANQSDDEPPDEVKVQRADLRDAIPCQSTSTKANVTVTKNVRKRKRAHAKHKNTKQVNRKSLVPDTAKRSEFPYAFTKRKVTLLEKLLQSEIRHERNVLLQCVRYVVSRNFFKTD</sequence>
<dbReference type="EMBL" id="CAKOFQ010007043">
    <property type="protein sequence ID" value="CAH1988376.1"/>
    <property type="molecule type" value="Genomic_DNA"/>
</dbReference>
<comment type="caution">
    <text evidence="3">The sequence shown here is derived from an EMBL/GenBank/DDBJ whole genome shotgun (WGS) entry which is preliminary data.</text>
</comment>
<dbReference type="InterPro" id="IPR039136">
    <property type="entry name" value="NUFIP1-like"/>
</dbReference>
<evidence type="ECO:0000259" key="2">
    <source>
        <dbReference type="PROSITE" id="PS00028"/>
    </source>
</evidence>